<organism evidence="2 3">
    <name type="scientific">Candidatus Hydrogenisulfobacillus filiaventi</name>
    <dbReference type="NCBI Taxonomy" id="2707344"/>
    <lineage>
        <taxon>Bacteria</taxon>
        <taxon>Bacillati</taxon>
        <taxon>Bacillota</taxon>
        <taxon>Clostridia</taxon>
        <taxon>Eubacteriales</taxon>
        <taxon>Clostridiales Family XVII. Incertae Sedis</taxon>
        <taxon>Candidatus Hydrogenisulfobacillus</taxon>
    </lineage>
</organism>
<dbReference type="EMBL" id="LR778114">
    <property type="protein sequence ID" value="CAB1129364.1"/>
    <property type="molecule type" value="Genomic_DNA"/>
</dbReference>
<proteinExistence type="predicted"/>
<evidence type="ECO:0000256" key="1">
    <source>
        <dbReference type="SAM" id="MobiDB-lite"/>
    </source>
</evidence>
<evidence type="ECO:0000313" key="3">
    <source>
        <dbReference type="Proteomes" id="UP000503399"/>
    </source>
</evidence>
<keyword evidence="3" id="KW-1185">Reference proteome</keyword>
<dbReference type="Proteomes" id="UP000503399">
    <property type="component" value="Chromosome"/>
</dbReference>
<feature type="region of interest" description="Disordered" evidence="1">
    <location>
        <begin position="1"/>
        <end position="95"/>
    </location>
</feature>
<feature type="compositionally biased region" description="Gly residues" evidence="1">
    <location>
        <begin position="11"/>
        <end position="24"/>
    </location>
</feature>
<name>A0A6F8ZHX4_9FIRM</name>
<gene>
    <name evidence="2" type="ORF">R50_1867</name>
</gene>
<sequence>MGLVRERRGRVGGAPFPGGGGGARGCRQPLLRHPAGRLAGDRQRAPVPHPGRGSGLDAGGRRIGDRAGPTGGKRGRTGGERLQGWLHRDGAGAGPVTVAAADPGPWAVRAGILRAGGWERQPDPPGWRRPLL</sequence>
<dbReference type="KEGG" id="hfv:R50_1867"/>
<dbReference type="AlphaFoldDB" id="A0A6F8ZHX4"/>
<evidence type="ECO:0000313" key="2">
    <source>
        <dbReference type="EMBL" id="CAB1129364.1"/>
    </source>
</evidence>
<accession>A0A6F8ZHX4</accession>
<reference evidence="2 3" key="1">
    <citation type="submission" date="2020-02" db="EMBL/GenBank/DDBJ databases">
        <authorList>
            <person name="Hogendoorn C."/>
        </authorList>
    </citation>
    <scope>NUCLEOTIDE SEQUENCE [LARGE SCALE GENOMIC DNA]</scope>
    <source>
        <strain evidence="2">R501</strain>
    </source>
</reference>
<protein>
    <submittedName>
        <fullName evidence="2">Uncharacterized protein</fullName>
    </submittedName>
</protein>